<feature type="region of interest" description="Disordered" evidence="1">
    <location>
        <begin position="341"/>
        <end position="361"/>
    </location>
</feature>
<dbReference type="Proteomes" id="UP001150217">
    <property type="component" value="Unassembled WGS sequence"/>
</dbReference>
<evidence type="ECO:0000259" key="2">
    <source>
        <dbReference type="PROSITE" id="PS00036"/>
    </source>
</evidence>
<feature type="region of interest" description="Disordered" evidence="1">
    <location>
        <begin position="87"/>
        <end position="109"/>
    </location>
</feature>
<dbReference type="InterPro" id="IPR046347">
    <property type="entry name" value="bZIP_sf"/>
</dbReference>
<dbReference type="Gene3D" id="1.20.5.170">
    <property type="match status" value="1"/>
</dbReference>
<comment type="caution">
    <text evidence="3">The sequence shown here is derived from an EMBL/GenBank/DDBJ whole genome shotgun (WGS) entry which is preliminary data.</text>
</comment>
<organism evidence="3 4">
    <name type="scientific">Lentinula lateritia</name>
    <dbReference type="NCBI Taxonomy" id="40482"/>
    <lineage>
        <taxon>Eukaryota</taxon>
        <taxon>Fungi</taxon>
        <taxon>Dikarya</taxon>
        <taxon>Basidiomycota</taxon>
        <taxon>Agaricomycotina</taxon>
        <taxon>Agaricomycetes</taxon>
        <taxon>Agaricomycetidae</taxon>
        <taxon>Agaricales</taxon>
        <taxon>Marasmiineae</taxon>
        <taxon>Omphalotaceae</taxon>
        <taxon>Lentinula</taxon>
    </lineage>
</organism>
<feature type="region of interest" description="Disordered" evidence="1">
    <location>
        <begin position="202"/>
        <end position="223"/>
    </location>
</feature>
<evidence type="ECO:0000313" key="3">
    <source>
        <dbReference type="EMBL" id="KAJ4500580.1"/>
    </source>
</evidence>
<evidence type="ECO:0000256" key="1">
    <source>
        <dbReference type="SAM" id="MobiDB-lite"/>
    </source>
</evidence>
<feature type="compositionally biased region" description="Polar residues" evidence="1">
    <location>
        <begin position="254"/>
        <end position="266"/>
    </location>
</feature>
<evidence type="ECO:0000313" key="4">
    <source>
        <dbReference type="Proteomes" id="UP001150217"/>
    </source>
</evidence>
<dbReference type="EMBL" id="JANVFT010000005">
    <property type="protein sequence ID" value="KAJ4500580.1"/>
    <property type="molecule type" value="Genomic_DNA"/>
</dbReference>
<name>A0ABQ8VYL5_9AGAR</name>
<sequence length="430" mass="47790">MNASAATFEPSLDHRTYGHPHPLDPVKDAPTTRAFELAAHYGIPQSLPAPPRAHSRPPDSETQTSPRLDVLPDFEALRQSYLRMLSSAPSENHAPTTIPEPSTPAPTSMPMAPEPQIDESSLQPIIDLIEASPEFRTARSFLTSPYTPYLDDFTTSPMDDSPFMADLNTPIMDQIDDEFEYGVVNTDSACMTDDFVNPLYNETSVSYYPQPPAQPGPDKKENHAAGLLNTEKLYTFSPSSPLLENFYSPITQPVRSPVTHPTSSLYPSPRAPTSAFSKPASGRNRSKSRGPSMSATGTRRDITPASMVPLDAPTQTRNYVLPSSTSRKVNPIHAQKRSYSQAFGDQEQDELVAESPPGPNATEIEHIEWKRRQNTIAARKTRRRKLEYLQRVEAENVVLRDERDKWKVRCGVLEDIVKAHGVAVPVWDDD</sequence>
<keyword evidence="4" id="KW-1185">Reference proteome</keyword>
<reference evidence="3" key="1">
    <citation type="submission" date="2022-08" db="EMBL/GenBank/DDBJ databases">
        <title>A Global Phylogenomic Analysis of the Shiitake Genus Lentinula.</title>
        <authorList>
            <consortium name="DOE Joint Genome Institute"/>
            <person name="Sierra-Patev S."/>
            <person name="Min B."/>
            <person name="Naranjo-Ortiz M."/>
            <person name="Looney B."/>
            <person name="Konkel Z."/>
            <person name="Slot J.C."/>
            <person name="Sakamoto Y."/>
            <person name="Steenwyk J.L."/>
            <person name="Rokas A."/>
            <person name="Carro J."/>
            <person name="Camarero S."/>
            <person name="Ferreira P."/>
            <person name="Molpeceres G."/>
            <person name="Ruiz-Duenas F.J."/>
            <person name="Serrano A."/>
            <person name="Henrissat B."/>
            <person name="Drula E."/>
            <person name="Hughes K.W."/>
            <person name="Mata J.L."/>
            <person name="Ishikawa N.K."/>
            <person name="Vargas-Isla R."/>
            <person name="Ushijima S."/>
            <person name="Smith C.A."/>
            <person name="Ahrendt S."/>
            <person name="Andreopoulos W."/>
            <person name="He G."/>
            <person name="Labutti K."/>
            <person name="Lipzen A."/>
            <person name="Ng V."/>
            <person name="Riley R."/>
            <person name="Sandor L."/>
            <person name="Barry K."/>
            <person name="Martinez A.T."/>
            <person name="Xiao Y."/>
            <person name="Gibbons J.G."/>
            <person name="Terashima K."/>
            <person name="Grigoriev I.V."/>
            <person name="Hibbett D.S."/>
        </authorList>
    </citation>
    <scope>NUCLEOTIDE SEQUENCE</scope>
    <source>
        <strain evidence="3">RHP3577 ss4</strain>
    </source>
</reference>
<feature type="compositionally biased region" description="Basic and acidic residues" evidence="1">
    <location>
        <begin position="11"/>
        <end position="27"/>
    </location>
</feature>
<dbReference type="CDD" id="cd12193">
    <property type="entry name" value="bZIP_GCN4"/>
    <property type="match status" value="1"/>
</dbReference>
<gene>
    <name evidence="3" type="ORF">C8R41DRAFT_899695</name>
</gene>
<proteinExistence type="predicted"/>
<dbReference type="SUPFAM" id="SSF57959">
    <property type="entry name" value="Leucine zipper domain"/>
    <property type="match status" value="1"/>
</dbReference>
<feature type="region of interest" description="Disordered" evidence="1">
    <location>
        <begin position="1"/>
        <end position="67"/>
    </location>
</feature>
<accession>A0ABQ8VYL5</accession>
<dbReference type="PROSITE" id="PS00036">
    <property type="entry name" value="BZIP_BASIC"/>
    <property type="match status" value="1"/>
</dbReference>
<feature type="domain" description="BZIP" evidence="2">
    <location>
        <begin position="370"/>
        <end position="384"/>
    </location>
</feature>
<dbReference type="InterPro" id="IPR004827">
    <property type="entry name" value="bZIP"/>
</dbReference>
<feature type="region of interest" description="Disordered" evidence="1">
    <location>
        <begin position="254"/>
        <end position="318"/>
    </location>
</feature>
<protein>
    <recommendedName>
        <fullName evidence="2">BZIP domain-containing protein</fullName>
    </recommendedName>
</protein>